<feature type="domain" description="Phage terminase large subunit N-terminal" evidence="1">
    <location>
        <begin position="27"/>
        <end position="227"/>
    </location>
</feature>
<gene>
    <name evidence="3" type="ORF">JGZ69_03195</name>
</gene>
<dbReference type="Gene3D" id="3.40.50.300">
    <property type="entry name" value="P-loop containing nucleotide triphosphate hydrolases"/>
    <property type="match status" value="1"/>
</dbReference>
<evidence type="ECO:0000313" key="4">
    <source>
        <dbReference type="Proteomes" id="UP000595512"/>
    </source>
</evidence>
<dbReference type="Gene3D" id="3.30.420.280">
    <property type="match status" value="1"/>
</dbReference>
<dbReference type="InterPro" id="IPR027417">
    <property type="entry name" value="P-loop_NTPase"/>
</dbReference>
<dbReference type="InterPro" id="IPR052380">
    <property type="entry name" value="Viral_DNA_packaging_terminase"/>
</dbReference>
<dbReference type="Pfam" id="PF04466">
    <property type="entry name" value="Terminase_3"/>
    <property type="match status" value="1"/>
</dbReference>
<protein>
    <submittedName>
        <fullName evidence="3">PBSX family phage terminase large subunit</fullName>
    </submittedName>
</protein>
<dbReference type="HAMAP" id="MF_04145">
    <property type="entry name" value="TERL_SPP1"/>
    <property type="match status" value="1"/>
</dbReference>
<dbReference type="InterPro" id="IPR006437">
    <property type="entry name" value="Phage_terminase_lsu"/>
</dbReference>
<sequence length="417" mass="48449">MTNSITINLKEVVGKGYKDIWNYKGRYLALKGGRASKKSKTIALRWITKLMKHPDANLLVVRQVFYTHRDSTFADLKWATHRLKVSHLWRFKTSPLEATYKPTGQKILFRGLDNPLSITSITVEKGYLCWAWFEEAYQIRSEEDFNKVDMSIRGDTGGLFKQIVLSFNPWNEKHWLKPRFFDVKSSNILAVTTNYLCNEFLDDQDKELFEWMKEHRPRRYNVEGLGEWGIAEGIIFDNWKELDFDYEKISKLSIYEPINGLDFGFTNDPTAFINAIASKEEKKIYVYDEHYEKGMTNDEIARMIKEKGYSKSKIIADSAEPKSIEEIKRAGIRRIKEAVKGPDSVRAGVQMLLDYEIIVHPRCQNFQIELSNYTWDSAKDGTLLNKPIDDFNHLIDALRYGMQSLGKTKAKAVPSLY</sequence>
<reference evidence="3 4" key="1">
    <citation type="submission" date="2020-12" db="EMBL/GenBank/DDBJ databases">
        <title>Taxonomic evaluation of the Bacillus sporothermodurans group of bacteria based on whole genome sequences.</title>
        <authorList>
            <person name="Fiedler G."/>
            <person name="Herbstmann A.-D."/>
            <person name="Doll E."/>
            <person name="Wenning M."/>
            <person name="Brinks E."/>
            <person name="Kabisch J."/>
            <person name="Breitenwieser F."/>
            <person name="Lappann M."/>
            <person name="Boehnlein C."/>
            <person name="Franz C."/>
        </authorList>
    </citation>
    <scope>NUCLEOTIDE SEQUENCE [LARGE SCALE GENOMIC DNA]</scope>
    <source>
        <strain evidence="3 4">DSM 10599</strain>
    </source>
</reference>
<dbReference type="InterPro" id="IPR044269">
    <property type="entry name" value="Terminase_large_su_SPP1-like"/>
</dbReference>
<evidence type="ECO:0000259" key="2">
    <source>
        <dbReference type="Pfam" id="PF17288"/>
    </source>
</evidence>
<dbReference type="GO" id="GO:0005524">
    <property type="term" value="F:ATP binding"/>
    <property type="evidence" value="ECO:0007669"/>
    <property type="project" value="InterPro"/>
</dbReference>
<dbReference type="GO" id="GO:0004519">
    <property type="term" value="F:endonuclease activity"/>
    <property type="evidence" value="ECO:0007669"/>
    <property type="project" value="InterPro"/>
</dbReference>
<dbReference type="InterPro" id="IPR035412">
    <property type="entry name" value="Terminase_L_N"/>
</dbReference>
<dbReference type="PANTHER" id="PTHR39184">
    <property type="match status" value="1"/>
</dbReference>
<dbReference type="PANTHER" id="PTHR39184:SF1">
    <property type="entry name" value="PBSX PHAGE TERMINASE LARGE SUBUNIT"/>
    <property type="match status" value="1"/>
</dbReference>
<proteinExistence type="inferred from homology"/>
<dbReference type="EMBL" id="CP066701">
    <property type="protein sequence ID" value="QQX25967.1"/>
    <property type="molecule type" value="Genomic_DNA"/>
</dbReference>
<dbReference type="GO" id="GO:0016887">
    <property type="term" value="F:ATP hydrolysis activity"/>
    <property type="evidence" value="ECO:0007669"/>
    <property type="project" value="InterPro"/>
</dbReference>
<feature type="domain" description="Phage terminase large subunit C-terminal" evidence="2">
    <location>
        <begin position="262"/>
        <end position="402"/>
    </location>
</feature>
<name>A0AB37HKS0_9BACI</name>
<accession>A0AB37HKS0</accession>
<dbReference type="NCBIfam" id="TIGR01547">
    <property type="entry name" value="phage_term_2"/>
    <property type="match status" value="1"/>
</dbReference>
<dbReference type="Pfam" id="PF17288">
    <property type="entry name" value="Terminase_3C"/>
    <property type="match status" value="1"/>
</dbReference>
<evidence type="ECO:0000313" key="3">
    <source>
        <dbReference type="EMBL" id="QQX25967.1"/>
    </source>
</evidence>
<dbReference type="Proteomes" id="UP000595512">
    <property type="component" value="Chromosome"/>
</dbReference>
<evidence type="ECO:0000259" key="1">
    <source>
        <dbReference type="Pfam" id="PF04466"/>
    </source>
</evidence>
<organism evidence="3 4">
    <name type="scientific">Heyndrickxia sporothermodurans</name>
    <dbReference type="NCBI Taxonomy" id="46224"/>
    <lineage>
        <taxon>Bacteria</taxon>
        <taxon>Bacillati</taxon>
        <taxon>Bacillota</taxon>
        <taxon>Bacilli</taxon>
        <taxon>Bacillales</taxon>
        <taxon>Bacillaceae</taxon>
        <taxon>Heyndrickxia</taxon>
    </lineage>
</organism>
<dbReference type="InterPro" id="IPR035413">
    <property type="entry name" value="Terminase_L_C"/>
</dbReference>
<dbReference type="RefSeq" id="WP_107958064.1">
    <property type="nucleotide sequence ID" value="NZ_CP066701.1"/>
</dbReference>
<dbReference type="AlphaFoldDB" id="A0AB37HKS0"/>
<dbReference type="KEGG" id="hspo:JGZ69_03195"/>